<evidence type="ECO:0000313" key="9">
    <source>
        <dbReference type="Proteomes" id="UP000799444"/>
    </source>
</evidence>
<dbReference type="FunFam" id="1.20.1250.20:FF:000196">
    <property type="entry name" value="MFS toxin efflux pump (AflT)"/>
    <property type="match status" value="1"/>
</dbReference>
<gene>
    <name evidence="8" type="ORF">EJ04DRAFT_506776</name>
</gene>
<dbReference type="PRINTS" id="PR01036">
    <property type="entry name" value="TCRTETB"/>
</dbReference>
<dbReference type="Pfam" id="PF07690">
    <property type="entry name" value="MFS_1"/>
    <property type="match status" value="2"/>
</dbReference>
<feature type="compositionally biased region" description="Polar residues" evidence="5">
    <location>
        <begin position="47"/>
        <end position="57"/>
    </location>
</feature>
<evidence type="ECO:0000256" key="5">
    <source>
        <dbReference type="SAM" id="MobiDB-lite"/>
    </source>
</evidence>
<sequence>MNSSEHVSETLEFCTTPDKIHTMVDAKQESHADLTTTQTEHAHQDELQTTPGESPPNASSKQWNLIIITFSLALGTFLVALDTLIVGIAIPTITSQFHSLDDIAWYGSAYLITLTALQPSFGKIYKVYNAKWTYLTCVALFEVGSIICATAPKSAVFIVGRAIAGSGAAGLFQGAFNIITRTVALEKRPLYLGIVISVWGISVCIGPVLGGALTQDATWRWCFWINVPIGAVASLLILIFLKSETGRRIRAPVSWWEQLKQLDPIGAGTSIASVCCLLLALQWGGSTKPWNSATVIGLLTGFVLLLLVFCILQYKLGEDSTIPMRILKQRSILFGSLFLMSSAMSAYVWGYYLPIYFQSIKGSSPTRSGVEYMALALPQIVFIVIAGAIATQWGYYVPYLIGGTAIQAIGAGLLITLDVDSPKYKWATYMVITGIGTGISVNLPYTAVQVVLEEEDVPAGNAIAQFAYQLGAAIGLSVGQTIFLNKLGSEVRARIPSIRPQTVIAAGALDLSRLAPDPETLRLLRGAYAVAIRTSFIFALAVVCLAFVFSFGPENLNVKAIAQKRKDRKEQCTGTNVKENC</sequence>
<evidence type="ECO:0000256" key="6">
    <source>
        <dbReference type="SAM" id="Phobius"/>
    </source>
</evidence>
<keyword evidence="9" id="KW-1185">Reference proteome</keyword>
<feature type="domain" description="Major facilitator superfamily (MFS) profile" evidence="7">
    <location>
        <begin position="68"/>
        <end position="556"/>
    </location>
</feature>
<evidence type="ECO:0000256" key="3">
    <source>
        <dbReference type="ARBA" id="ARBA00022989"/>
    </source>
</evidence>
<feature type="transmembrane region" description="Helical" evidence="6">
    <location>
        <begin position="133"/>
        <end position="152"/>
    </location>
</feature>
<feature type="transmembrane region" description="Helical" evidence="6">
    <location>
        <begin position="290"/>
        <end position="312"/>
    </location>
</feature>
<evidence type="ECO:0000256" key="1">
    <source>
        <dbReference type="ARBA" id="ARBA00004141"/>
    </source>
</evidence>
<keyword evidence="4 6" id="KW-0472">Membrane</keyword>
<dbReference type="Proteomes" id="UP000799444">
    <property type="component" value="Unassembled WGS sequence"/>
</dbReference>
<dbReference type="FunFam" id="1.20.1720.10:FF:000012">
    <property type="entry name" value="MFS toxin efflux pump (AflT)"/>
    <property type="match status" value="1"/>
</dbReference>
<accession>A0A9P4QGB5</accession>
<dbReference type="GO" id="GO:0022857">
    <property type="term" value="F:transmembrane transporter activity"/>
    <property type="evidence" value="ECO:0007669"/>
    <property type="project" value="InterPro"/>
</dbReference>
<dbReference type="OrthoDB" id="10021397at2759"/>
<dbReference type="PANTHER" id="PTHR23501">
    <property type="entry name" value="MAJOR FACILITATOR SUPERFAMILY"/>
    <property type="match status" value="1"/>
</dbReference>
<feature type="transmembrane region" description="Helical" evidence="6">
    <location>
        <begin position="530"/>
        <end position="551"/>
    </location>
</feature>
<dbReference type="GO" id="GO:0005886">
    <property type="term" value="C:plasma membrane"/>
    <property type="evidence" value="ECO:0007669"/>
    <property type="project" value="TreeGrafter"/>
</dbReference>
<dbReference type="InterPro" id="IPR036259">
    <property type="entry name" value="MFS_trans_sf"/>
</dbReference>
<dbReference type="CDD" id="cd17502">
    <property type="entry name" value="MFS_Azr1_MDR_like"/>
    <property type="match status" value="1"/>
</dbReference>
<evidence type="ECO:0000259" key="7">
    <source>
        <dbReference type="PROSITE" id="PS50850"/>
    </source>
</evidence>
<name>A0A9P4QGB5_9PLEO</name>
<feature type="transmembrane region" description="Helical" evidence="6">
    <location>
        <begin position="372"/>
        <end position="390"/>
    </location>
</feature>
<dbReference type="PANTHER" id="PTHR23501:SF199">
    <property type="entry name" value="MFS EFFLUX TRANSPORTER INPD-RELATED"/>
    <property type="match status" value="1"/>
</dbReference>
<dbReference type="Gene3D" id="1.20.1250.20">
    <property type="entry name" value="MFS general substrate transporter like domains"/>
    <property type="match status" value="2"/>
</dbReference>
<organism evidence="8 9">
    <name type="scientific">Polyplosphaeria fusca</name>
    <dbReference type="NCBI Taxonomy" id="682080"/>
    <lineage>
        <taxon>Eukaryota</taxon>
        <taxon>Fungi</taxon>
        <taxon>Dikarya</taxon>
        <taxon>Ascomycota</taxon>
        <taxon>Pezizomycotina</taxon>
        <taxon>Dothideomycetes</taxon>
        <taxon>Pleosporomycetidae</taxon>
        <taxon>Pleosporales</taxon>
        <taxon>Tetraplosphaeriaceae</taxon>
        <taxon>Polyplosphaeria</taxon>
    </lineage>
</organism>
<dbReference type="AlphaFoldDB" id="A0A9P4QGB5"/>
<dbReference type="InterPro" id="IPR011701">
    <property type="entry name" value="MFS"/>
</dbReference>
<dbReference type="InterPro" id="IPR020846">
    <property type="entry name" value="MFS_dom"/>
</dbReference>
<comment type="subcellular location">
    <subcellularLocation>
        <location evidence="1">Membrane</location>
        <topology evidence="1">Multi-pass membrane protein</topology>
    </subcellularLocation>
</comment>
<protein>
    <submittedName>
        <fullName evidence="8">Efflux pump antibiotic resistance protein</fullName>
    </submittedName>
</protein>
<evidence type="ECO:0000313" key="8">
    <source>
        <dbReference type="EMBL" id="KAF2726752.1"/>
    </source>
</evidence>
<evidence type="ECO:0000256" key="2">
    <source>
        <dbReference type="ARBA" id="ARBA00022692"/>
    </source>
</evidence>
<proteinExistence type="predicted"/>
<keyword evidence="2 6" id="KW-0812">Transmembrane</keyword>
<feature type="transmembrane region" description="Helical" evidence="6">
    <location>
        <begin position="466"/>
        <end position="484"/>
    </location>
</feature>
<keyword evidence="3 6" id="KW-1133">Transmembrane helix</keyword>
<feature type="transmembrane region" description="Helical" evidence="6">
    <location>
        <begin position="332"/>
        <end position="352"/>
    </location>
</feature>
<feature type="transmembrane region" description="Helical" evidence="6">
    <location>
        <begin position="190"/>
        <end position="209"/>
    </location>
</feature>
<feature type="transmembrane region" description="Helical" evidence="6">
    <location>
        <begin position="397"/>
        <end position="417"/>
    </location>
</feature>
<feature type="region of interest" description="Disordered" evidence="5">
    <location>
        <begin position="26"/>
        <end position="57"/>
    </location>
</feature>
<evidence type="ECO:0000256" key="4">
    <source>
        <dbReference type="ARBA" id="ARBA00023136"/>
    </source>
</evidence>
<reference evidence="8" key="1">
    <citation type="journal article" date="2020" name="Stud. Mycol.">
        <title>101 Dothideomycetes genomes: a test case for predicting lifestyles and emergence of pathogens.</title>
        <authorList>
            <person name="Haridas S."/>
            <person name="Albert R."/>
            <person name="Binder M."/>
            <person name="Bloem J."/>
            <person name="Labutti K."/>
            <person name="Salamov A."/>
            <person name="Andreopoulos B."/>
            <person name="Baker S."/>
            <person name="Barry K."/>
            <person name="Bills G."/>
            <person name="Bluhm B."/>
            <person name="Cannon C."/>
            <person name="Castanera R."/>
            <person name="Culley D."/>
            <person name="Daum C."/>
            <person name="Ezra D."/>
            <person name="Gonzalez J."/>
            <person name="Henrissat B."/>
            <person name="Kuo A."/>
            <person name="Liang C."/>
            <person name="Lipzen A."/>
            <person name="Lutzoni F."/>
            <person name="Magnuson J."/>
            <person name="Mondo S."/>
            <person name="Nolan M."/>
            <person name="Ohm R."/>
            <person name="Pangilinan J."/>
            <person name="Park H.-J."/>
            <person name="Ramirez L."/>
            <person name="Alfaro M."/>
            <person name="Sun H."/>
            <person name="Tritt A."/>
            <person name="Yoshinaga Y."/>
            <person name="Zwiers L.-H."/>
            <person name="Turgeon B."/>
            <person name="Goodwin S."/>
            <person name="Spatafora J."/>
            <person name="Crous P."/>
            <person name="Grigoriev I."/>
        </authorList>
    </citation>
    <scope>NUCLEOTIDE SEQUENCE</scope>
    <source>
        <strain evidence="8">CBS 125425</strain>
    </source>
</reference>
<feature type="transmembrane region" description="Helical" evidence="6">
    <location>
        <begin position="103"/>
        <end position="121"/>
    </location>
</feature>
<dbReference type="EMBL" id="ML996396">
    <property type="protein sequence ID" value="KAF2726752.1"/>
    <property type="molecule type" value="Genomic_DNA"/>
</dbReference>
<feature type="transmembrane region" description="Helical" evidence="6">
    <location>
        <begin position="158"/>
        <end position="178"/>
    </location>
</feature>
<dbReference type="PROSITE" id="PS50850">
    <property type="entry name" value="MFS"/>
    <property type="match status" value="1"/>
</dbReference>
<comment type="caution">
    <text evidence="8">The sequence shown here is derived from an EMBL/GenBank/DDBJ whole genome shotgun (WGS) entry which is preliminary data.</text>
</comment>
<dbReference type="SUPFAM" id="SSF103473">
    <property type="entry name" value="MFS general substrate transporter"/>
    <property type="match status" value="2"/>
</dbReference>
<feature type="transmembrane region" description="Helical" evidence="6">
    <location>
        <begin position="262"/>
        <end position="284"/>
    </location>
</feature>
<feature type="transmembrane region" description="Helical" evidence="6">
    <location>
        <begin position="221"/>
        <end position="241"/>
    </location>
</feature>
<feature type="transmembrane region" description="Helical" evidence="6">
    <location>
        <begin position="65"/>
        <end position="91"/>
    </location>
</feature>